<comment type="caution">
    <text evidence="1">The sequence shown here is derived from an EMBL/GenBank/DDBJ whole genome shotgun (WGS) entry which is preliminary data.</text>
</comment>
<dbReference type="AlphaFoldDB" id="Q4N8B0"/>
<dbReference type="EMBL" id="AAGK01000001">
    <property type="protein sequence ID" value="EAN33798.1"/>
    <property type="molecule type" value="Genomic_DNA"/>
</dbReference>
<dbReference type="InParanoid" id="Q4N8B0"/>
<gene>
    <name evidence="1" type="ordered locus">TP01_0562</name>
</gene>
<protein>
    <submittedName>
        <fullName evidence="1">Uncharacterized protein</fullName>
    </submittedName>
</protein>
<dbReference type="KEGG" id="tpv:TP01_0562"/>
<dbReference type="VEuPathDB" id="PiroplasmaDB:TpMuguga_01g00562"/>
<evidence type="ECO:0000313" key="1">
    <source>
        <dbReference type="EMBL" id="EAN33798.1"/>
    </source>
</evidence>
<proteinExistence type="predicted"/>
<sequence length="105" mass="11524">MSANDKNKVNCSTERFAGKSKNAITHPAKSEKTEIILNLAISDTVSRTFNSSNNAIAFDEFISIKNEKLTKMPIKHQIKLFVSNFEPGSSPTLSPGSKSSVYNMV</sequence>
<dbReference type="RefSeq" id="XP_766081.1">
    <property type="nucleotide sequence ID" value="XM_760988.1"/>
</dbReference>
<name>Q4N8B0_THEPA</name>
<evidence type="ECO:0000313" key="2">
    <source>
        <dbReference type="Proteomes" id="UP000001949"/>
    </source>
</evidence>
<accession>Q4N8B0</accession>
<organism evidence="1 2">
    <name type="scientific">Theileria parva</name>
    <name type="common">East coast fever infection agent</name>
    <dbReference type="NCBI Taxonomy" id="5875"/>
    <lineage>
        <taxon>Eukaryota</taxon>
        <taxon>Sar</taxon>
        <taxon>Alveolata</taxon>
        <taxon>Apicomplexa</taxon>
        <taxon>Aconoidasida</taxon>
        <taxon>Piroplasmida</taxon>
        <taxon>Theileriidae</taxon>
        <taxon>Theileria</taxon>
    </lineage>
</organism>
<keyword evidence="2" id="KW-1185">Reference proteome</keyword>
<reference evidence="1 2" key="1">
    <citation type="journal article" date="2005" name="Science">
        <title>Genome sequence of Theileria parva, a bovine pathogen that transforms lymphocytes.</title>
        <authorList>
            <person name="Gardner M.J."/>
            <person name="Bishop R."/>
            <person name="Shah T."/>
            <person name="de Villiers E.P."/>
            <person name="Carlton J.M."/>
            <person name="Hall N."/>
            <person name="Ren Q."/>
            <person name="Paulsen I.T."/>
            <person name="Pain A."/>
            <person name="Berriman M."/>
            <person name="Wilson R.J.M."/>
            <person name="Sato S."/>
            <person name="Ralph S.A."/>
            <person name="Mann D.J."/>
            <person name="Xiong Z."/>
            <person name="Shallom S.J."/>
            <person name="Weidman J."/>
            <person name="Jiang L."/>
            <person name="Lynn J."/>
            <person name="Weaver B."/>
            <person name="Shoaibi A."/>
            <person name="Domingo A.R."/>
            <person name="Wasawo D."/>
            <person name="Crabtree J."/>
            <person name="Wortman J.R."/>
            <person name="Haas B."/>
            <person name="Angiuoli S.V."/>
            <person name="Creasy T.H."/>
            <person name="Lu C."/>
            <person name="Suh B."/>
            <person name="Silva J.C."/>
            <person name="Utterback T.R."/>
            <person name="Feldblyum T.V."/>
            <person name="Pertea M."/>
            <person name="Allen J."/>
            <person name="Nierman W.C."/>
            <person name="Taracha E.L.N."/>
            <person name="Salzberg S.L."/>
            <person name="White O.R."/>
            <person name="Fitzhugh H.A."/>
            <person name="Morzaria S."/>
            <person name="Venter J.C."/>
            <person name="Fraser C.M."/>
            <person name="Nene V."/>
        </authorList>
    </citation>
    <scope>NUCLEOTIDE SEQUENCE [LARGE SCALE GENOMIC DNA]</scope>
    <source>
        <strain evidence="1 2">Muguga</strain>
    </source>
</reference>
<dbReference type="Proteomes" id="UP000001949">
    <property type="component" value="Unassembled WGS sequence"/>
</dbReference>
<dbReference type="GeneID" id="3503560"/>